<dbReference type="InterPro" id="IPR056729">
    <property type="entry name" value="GMPPB_C"/>
</dbReference>
<evidence type="ECO:0000256" key="1">
    <source>
        <dbReference type="ARBA" id="ARBA00022679"/>
    </source>
</evidence>
<keyword evidence="1" id="KW-0808">Transferase</keyword>
<proteinExistence type="predicted"/>
<dbReference type="InterPro" id="IPR050065">
    <property type="entry name" value="GlmU-like"/>
</dbReference>
<accession>X1ETQ7</accession>
<evidence type="ECO:0000313" key="4">
    <source>
        <dbReference type="EMBL" id="GAH23695.1"/>
    </source>
</evidence>
<dbReference type="GO" id="GO:0016779">
    <property type="term" value="F:nucleotidyltransferase activity"/>
    <property type="evidence" value="ECO:0007669"/>
    <property type="project" value="UniProtKB-ARBA"/>
</dbReference>
<dbReference type="GO" id="GO:0016746">
    <property type="term" value="F:acyltransferase activity"/>
    <property type="evidence" value="ECO:0007669"/>
    <property type="project" value="UniProtKB-KW"/>
</dbReference>
<sequence>MLKPEDFFDLSQTRFNNLFDNTEYVWDALKKLKKYIVDNIKPNVSSLRKGEIFINKTLVLYDDKIIESRFDISILKKKLIIKKDGEILDGASVIYAGAILMDDEIYIGKGTIIESGVFIKGPAIIGDNTELRQGAYLRGDTLVGNGCVVGHTTELKSCALLGESKAGHFAYIGDSILGKVNLGAGTKLANLKIVESNVVINIEGRKYKTGLRKFGAILADGTETGCNSVTTPGTILGKDVLLYPNATARGYYPPKTIIKLKQTQKLEQRI</sequence>
<organism evidence="4">
    <name type="scientific">marine sediment metagenome</name>
    <dbReference type="NCBI Taxonomy" id="412755"/>
    <lineage>
        <taxon>unclassified sequences</taxon>
        <taxon>metagenomes</taxon>
        <taxon>ecological metagenomes</taxon>
    </lineage>
</organism>
<dbReference type="AlphaFoldDB" id="X1ETQ7"/>
<dbReference type="Gene3D" id="2.160.10.10">
    <property type="entry name" value="Hexapeptide repeat proteins"/>
    <property type="match status" value="1"/>
</dbReference>
<keyword evidence="2" id="KW-0012">Acyltransferase</keyword>
<dbReference type="PANTHER" id="PTHR43584:SF8">
    <property type="entry name" value="N-ACETYLMURAMATE ALPHA-1-PHOSPHATE URIDYLYLTRANSFERASE"/>
    <property type="match status" value="1"/>
</dbReference>
<gene>
    <name evidence="4" type="ORF">S03H2_02114</name>
</gene>
<protein>
    <recommendedName>
        <fullName evidence="3">Mannose-1-phosphate guanyltransferase C-terminal domain-containing protein</fullName>
    </recommendedName>
</protein>
<evidence type="ECO:0000256" key="2">
    <source>
        <dbReference type="ARBA" id="ARBA00023315"/>
    </source>
</evidence>
<evidence type="ECO:0000259" key="3">
    <source>
        <dbReference type="Pfam" id="PF25087"/>
    </source>
</evidence>
<reference evidence="4" key="1">
    <citation type="journal article" date="2014" name="Front. Microbiol.">
        <title>High frequency of phylogenetically diverse reductive dehalogenase-homologous genes in deep subseafloor sedimentary metagenomes.</title>
        <authorList>
            <person name="Kawai M."/>
            <person name="Futagami T."/>
            <person name="Toyoda A."/>
            <person name="Takaki Y."/>
            <person name="Nishi S."/>
            <person name="Hori S."/>
            <person name="Arai W."/>
            <person name="Tsubouchi T."/>
            <person name="Morono Y."/>
            <person name="Uchiyama I."/>
            <person name="Ito T."/>
            <person name="Fujiyama A."/>
            <person name="Inagaki F."/>
            <person name="Takami H."/>
        </authorList>
    </citation>
    <scope>NUCLEOTIDE SEQUENCE</scope>
    <source>
        <strain evidence="4">Expedition CK06-06</strain>
    </source>
</reference>
<dbReference type="SUPFAM" id="SSF51161">
    <property type="entry name" value="Trimeric LpxA-like enzymes"/>
    <property type="match status" value="1"/>
</dbReference>
<name>X1ETQ7_9ZZZZ</name>
<comment type="caution">
    <text evidence="4">The sequence shown here is derived from an EMBL/GenBank/DDBJ whole genome shotgun (WGS) entry which is preliminary data.</text>
</comment>
<dbReference type="PANTHER" id="PTHR43584">
    <property type="entry name" value="NUCLEOTIDYL TRANSFERASE"/>
    <property type="match status" value="1"/>
</dbReference>
<feature type="domain" description="Mannose-1-phosphate guanyltransferase C-terminal" evidence="3">
    <location>
        <begin position="119"/>
        <end position="201"/>
    </location>
</feature>
<dbReference type="InterPro" id="IPR011004">
    <property type="entry name" value="Trimer_LpxA-like_sf"/>
</dbReference>
<dbReference type="Pfam" id="PF25087">
    <property type="entry name" value="GMPPB_C"/>
    <property type="match status" value="1"/>
</dbReference>
<dbReference type="EMBL" id="BARU01000679">
    <property type="protein sequence ID" value="GAH23695.1"/>
    <property type="molecule type" value="Genomic_DNA"/>
</dbReference>